<dbReference type="Gene3D" id="1.20.120.1220">
    <property type="match status" value="1"/>
</dbReference>
<dbReference type="RefSeq" id="WP_242150203.1">
    <property type="nucleotide sequence ID" value="NZ_CP093379.1"/>
</dbReference>
<evidence type="ECO:0000256" key="2">
    <source>
        <dbReference type="RuleBase" id="RU003793"/>
    </source>
</evidence>
<evidence type="ECO:0000313" key="5">
    <source>
        <dbReference type="EMBL" id="UNM96501.1"/>
    </source>
</evidence>
<name>A0ABY3X429_9GAMM</name>
<keyword evidence="6" id="KW-1185">Reference proteome</keyword>
<dbReference type="Pfam" id="PF01478">
    <property type="entry name" value="Peptidase_A24"/>
    <property type="match status" value="1"/>
</dbReference>
<feature type="transmembrane region" description="Helical" evidence="3">
    <location>
        <begin position="177"/>
        <end position="203"/>
    </location>
</feature>
<feature type="transmembrane region" description="Helical" evidence="3">
    <location>
        <begin position="62"/>
        <end position="80"/>
    </location>
</feature>
<comment type="similarity">
    <text evidence="1 2">Belongs to the peptidase A24 family.</text>
</comment>
<keyword evidence="3" id="KW-0812">Transmembrane</keyword>
<dbReference type="InterPro" id="IPR000045">
    <property type="entry name" value="Prepilin_IV_endopep_pep"/>
</dbReference>
<evidence type="ECO:0000256" key="1">
    <source>
        <dbReference type="ARBA" id="ARBA00005801"/>
    </source>
</evidence>
<accession>A0ABY3X429</accession>
<feature type="domain" description="Prepilin type IV endopeptidase peptidase" evidence="4">
    <location>
        <begin position="93"/>
        <end position="201"/>
    </location>
</feature>
<dbReference type="PANTHER" id="PTHR30487:SF0">
    <property type="entry name" value="PREPILIN LEADER PEPTIDASE_N-METHYLTRANSFERASE-RELATED"/>
    <property type="match status" value="1"/>
</dbReference>
<dbReference type="EMBL" id="CP093379">
    <property type="protein sequence ID" value="UNM96501.1"/>
    <property type="molecule type" value="Genomic_DNA"/>
</dbReference>
<evidence type="ECO:0000313" key="6">
    <source>
        <dbReference type="Proteomes" id="UP000829542"/>
    </source>
</evidence>
<feature type="transmembrane region" description="Helical" evidence="3">
    <location>
        <begin position="215"/>
        <end position="233"/>
    </location>
</feature>
<reference evidence="5 6" key="1">
    <citation type="submission" date="2022-03" db="EMBL/GenBank/DDBJ databases">
        <title>Ignatzschineria rhizosphaerae HR5S32.</title>
        <authorList>
            <person name="Sun J.Q."/>
            <person name="Feng J.Y."/>
        </authorList>
    </citation>
    <scope>NUCLEOTIDE SEQUENCE [LARGE SCALE GENOMIC DNA]</scope>
    <source>
        <strain evidence="5 6">HR5S32</strain>
    </source>
</reference>
<organism evidence="5 6">
    <name type="scientific">Ignatzschineria rhizosphaerae</name>
    <dbReference type="NCBI Taxonomy" id="2923279"/>
    <lineage>
        <taxon>Bacteria</taxon>
        <taxon>Pseudomonadati</taxon>
        <taxon>Pseudomonadota</taxon>
        <taxon>Gammaproteobacteria</taxon>
        <taxon>Cardiobacteriales</taxon>
        <taxon>Ignatzschineriaceae</taxon>
        <taxon>Ignatzschineria</taxon>
    </lineage>
</organism>
<dbReference type="PANTHER" id="PTHR30487">
    <property type="entry name" value="TYPE 4 PREPILIN-LIKE PROTEINS LEADER PEPTIDE-PROCESSING ENZYME"/>
    <property type="match status" value="1"/>
</dbReference>
<dbReference type="InterPro" id="IPR014032">
    <property type="entry name" value="Peptidase_A24A_bac"/>
</dbReference>
<sequence>MILLTLTELYFVLLFPLAVIGLLLFLWFLRIYRPLKGAKFSLKIKDFAVDFLNLLSGDERHFVKSVALLILISLFWVVILRSQEVSLKWVDLYFLALLLSLMIFDAKYYLLPDPLVFSLLWAGILLSLLGLSSLTLSAAIWGVIYAYGVMLLVYLLGLWRYKREVLGRGDLKFSAAIGAWVGGNNIAEFLFLGAILGLCYGFLEGFKFSLKTEKGIPFGPSLGFSGIILYFITRLTASF</sequence>
<feature type="transmembrane region" description="Helical" evidence="3">
    <location>
        <begin position="9"/>
        <end position="29"/>
    </location>
</feature>
<dbReference type="Proteomes" id="UP000829542">
    <property type="component" value="Chromosome"/>
</dbReference>
<proteinExistence type="inferred from homology"/>
<protein>
    <submittedName>
        <fullName evidence="5">A24 family peptidase</fullName>
    </submittedName>
</protein>
<dbReference type="PRINTS" id="PR00864">
    <property type="entry name" value="PREPILNPTASE"/>
</dbReference>
<evidence type="ECO:0000259" key="4">
    <source>
        <dbReference type="Pfam" id="PF01478"/>
    </source>
</evidence>
<keyword evidence="3" id="KW-1133">Transmembrane helix</keyword>
<keyword evidence="3" id="KW-0472">Membrane</keyword>
<dbReference type="InterPro" id="IPR050882">
    <property type="entry name" value="Prepilin_peptidase/N-MTase"/>
</dbReference>
<evidence type="ECO:0000256" key="3">
    <source>
        <dbReference type="SAM" id="Phobius"/>
    </source>
</evidence>
<feature type="transmembrane region" description="Helical" evidence="3">
    <location>
        <begin position="92"/>
        <end position="109"/>
    </location>
</feature>
<gene>
    <name evidence="5" type="ORF">MMG00_01150</name>
</gene>
<feature type="transmembrane region" description="Helical" evidence="3">
    <location>
        <begin position="115"/>
        <end position="131"/>
    </location>
</feature>
<feature type="transmembrane region" description="Helical" evidence="3">
    <location>
        <begin position="138"/>
        <end position="157"/>
    </location>
</feature>